<evidence type="ECO:0000313" key="1">
    <source>
        <dbReference type="EMBL" id="VBB45491.1"/>
    </source>
</evidence>
<dbReference type="EMBL" id="UPXX01000029">
    <property type="protein sequence ID" value="VBB45491.1"/>
    <property type="molecule type" value="Genomic_DNA"/>
</dbReference>
<dbReference type="AlphaFoldDB" id="A0A653ABX7"/>
<gene>
    <name evidence="1" type="ORF">TRIP_B350442</name>
</gene>
<organism evidence="1">
    <name type="scientific">Uncultured Desulfatiglans sp</name>
    <dbReference type="NCBI Taxonomy" id="1748965"/>
    <lineage>
        <taxon>Bacteria</taxon>
        <taxon>Pseudomonadati</taxon>
        <taxon>Thermodesulfobacteriota</taxon>
        <taxon>Desulfobacteria</taxon>
        <taxon>Desulfatiglandales</taxon>
        <taxon>Desulfatiglandaceae</taxon>
        <taxon>Desulfatiglans</taxon>
        <taxon>environmental samples</taxon>
    </lineage>
</organism>
<sequence>METGFYREIISGWKMQLLEISKASTASQRHLLLKGISTCPPWFGPPLSERMGHQKILPTGGDVAAPALQYRKGQVLRSHAVGRFDLFPELFIVVRVWGLMTAMTVFPLPRRMPVPRYIPRLDGMALPAPATEKPFMDIGVAVGALKSPAQHCVIHPRNAPMEPLMLSMALQALVLCLMEPKLSPHIRDVRKLVTLQALSLRDTSPRNMAEFALFELDVKCTQ</sequence>
<protein>
    <submittedName>
        <fullName evidence="1">Uncharacterized protein</fullName>
    </submittedName>
</protein>
<name>A0A653ABX7_UNCDX</name>
<proteinExistence type="predicted"/>
<reference evidence="1" key="1">
    <citation type="submission" date="2018-07" db="EMBL/GenBank/DDBJ databases">
        <authorList>
            <consortium name="Genoscope - CEA"/>
            <person name="William W."/>
        </authorList>
    </citation>
    <scope>NUCLEOTIDE SEQUENCE</scope>
    <source>
        <strain evidence="1">IK1</strain>
    </source>
</reference>
<accession>A0A653ABX7</accession>